<keyword evidence="4" id="KW-0479">Metal-binding</keyword>
<evidence type="ECO:0000313" key="14">
    <source>
        <dbReference type="Proteomes" id="UP001209878"/>
    </source>
</evidence>
<dbReference type="SMART" id="SM00028">
    <property type="entry name" value="TPR"/>
    <property type="match status" value="3"/>
</dbReference>
<evidence type="ECO:0000256" key="10">
    <source>
        <dbReference type="PROSITE-ProRule" id="PRU00134"/>
    </source>
</evidence>
<evidence type="ECO:0000256" key="1">
    <source>
        <dbReference type="ARBA" id="ARBA00022603"/>
    </source>
</evidence>
<name>A0AAD9P1L9_RIDPI</name>
<dbReference type="CDD" id="cd10536">
    <property type="entry name" value="SET_SMYD4"/>
    <property type="match status" value="1"/>
</dbReference>
<evidence type="ECO:0000256" key="8">
    <source>
        <dbReference type="ARBA" id="ARBA00093635"/>
    </source>
</evidence>
<keyword evidence="2" id="KW-0808">Transferase</keyword>
<evidence type="ECO:0000256" key="5">
    <source>
        <dbReference type="ARBA" id="ARBA00022771"/>
    </source>
</evidence>
<keyword evidence="6" id="KW-0862">Zinc</keyword>
<dbReference type="PROSITE" id="PS50865">
    <property type="entry name" value="ZF_MYND_2"/>
    <property type="match status" value="1"/>
</dbReference>
<accession>A0AAD9P1L9</accession>
<evidence type="ECO:0000313" key="13">
    <source>
        <dbReference type="EMBL" id="KAK2186443.1"/>
    </source>
</evidence>
<dbReference type="PANTHER" id="PTHR46165">
    <property type="entry name" value="SET AND MYND DOMAIN-CONTAINING PROTEIN 4"/>
    <property type="match status" value="1"/>
</dbReference>
<keyword evidence="14" id="KW-1185">Reference proteome</keyword>
<dbReference type="GO" id="GO:0032259">
    <property type="term" value="P:methylation"/>
    <property type="evidence" value="ECO:0007669"/>
    <property type="project" value="UniProtKB-KW"/>
</dbReference>
<dbReference type="InterPro" id="IPR011990">
    <property type="entry name" value="TPR-like_helical_dom_sf"/>
</dbReference>
<dbReference type="Gene3D" id="6.10.140.2220">
    <property type="match status" value="1"/>
</dbReference>
<dbReference type="SUPFAM" id="SSF48452">
    <property type="entry name" value="TPR-like"/>
    <property type="match status" value="1"/>
</dbReference>
<feature type="domain" description="SET" evidence="11">
    <location>
        <begin position="252"/>
        <end position="536"/>
    </location>
</feature>
<dbReference type="GO" id="GO:0008168">
    <property type="term" value="F:methyltransferase activity"/>
    <property type="evidence" value="ECO:0007669"/>
    <property type="project" value="UniProtKB-KW"/>
</dbReference>
<comment type="caution">
    <text evidence="13">The sequence shown here is derived from an EMBL/GenBank/DDBJ whole genome shotgun (WGS) entry which is preliminary data.</text>
</comment>
<evidence type="ECO:0000256" key="2">
    <source>
        <dbReference type="ARBA" id="ARBA00022679"/>
    </source>
</evidence>
<evidence type="ECO:0000256" key="6">
    <source>
        <dbReference type="ARBA" id="ARBA00022833"/>
    </source>
</evidence>
<dbReference type="GO" id="GO:0005634">
    <property type="term" value="C:nucleus"/>
    <property type="evidence" value="ECO:0007669"/>
    <property type="project" value="TreeGrafter"/>
</dbReference>
<reference evidence="13" key="1">
    <citation type="journal article" date="2023" name="Mol. Biol. Evol.">
        <title>Third-Generation Sequencing Reveals the Adaptive Role of the Epigenome in Three Deep-Sea Polychaetes.</title>
        <authorList>
            <person name="Perez M."/>
            <person name="Aroh O."/>
            <person name="Sun Y."/>
            <person name="Lan Y."/>
            <person name="Juniper S.K."/>
            <person name="Young C.R."/>
            <person name="Angers B."/>
            <person name="Qian P.Y."/>
        </authorList>
    </citation>
    <scope>NUCLEOTIDE SEQUENCE</scope>
    <source>
        <strain evidence="13">R07B-5</strain>
    </source>
</reference>
<dbReference type="GO" id="GO:0005737">
    <property type="term" value="C:cytoplasm"/>
    <property type="evidence" value="ECO:0007669"/>
    <property type="project" value="TreeGrafter"/>
</dbReference>
<dbReference type="Gene3D" id="1.25.40.10">
    <property type="entry name" value="Tetratricopeptide repeat domain"/>
    <property type="match status" value="1"/>
</dbReference>
<evidence type="ECO:0000259" key="11">
    <source>
        <dbReference type="PROSITE" id="PS50280"/>
    </source>
</evidence>
<comment type="function">
    <text evidence="7">Protein-lysine N-methyltransferase. Monomethylates PRMT5, modulating its transcriptional activity. May also act as a histone methyltransferase. Plays a critical role in cardiac development. Acts as a key epigenetic regulator of gene expression during cardiac development via its dual activities as a methyltransferase and negative regulator of HDAC1.</text>
</comment>
<dbReference type="Pfam" id="PF01753">
    <property type="entry name" value="zf-MYND"/>
    <property type="match status" value="1"/>
</dbReference>
<dbReference type="InterPro" id="IPR044421">
    <property type="entry name" value="SMYD4_SET"/>
</dbReference>
<dbReference type="GO" id="GO:0042826">
    <property type="term" value="F:histone deacetylase binding"/>
    <property type="evidence" value="ECO:0007669"/>
    <property type="project" value="TreeGrafter"/>
</dbReference>
<dbReference type="InterPro" id="IPR002893">
    <property type="entry name" value="Znf_MYND"/>
</dbReference>
<keyword evidence="5 10" id="KW-0863">Zinc-finger</keyword>
<evidence type="ECO:0000256" key="9">
    <source>
        <dbReference type="ARBA" id="ARBA00093680"/>
    </source>
</evidence>
<dbReference type="SUPFAM" id="SSF144232">
    <property type="entry name" value="HIT/MYND zinc finger-like"/>
    <property type="match status" value="1"/>
</dbReference>
<dbReference type="Pfam" id="PF00856">
    <property type="entry name" value="SET"/>
    <property type="match status" value="1"/>
</dbReference>
<keyword evidence="1" id="KW-0489">Methyltransferase</keyword>
<sequence>METTYENFFEQRFAAICTKLDQSGAVGSLSKEFSQLKNDQARVQHVLGLPAVNTLLQLPPLKQQKSSSKATELRNAGNKCFAQKRYSDAIELYTQSIAASASSVDGAGENSNGNELALALANRSAAAFHMSEYKACLADITLALKHGYPEKMAYKLYDRRGKCYCALEQPDSAMASIQEGIRCLDMADLGAKKTAAWHKDFTAQLQVCVGMDKMRNGTKCDDVKEATNDDTRKPAPCVSDGHKNTTFTSLSDHCEVVFSPERGRYLVAKCNIKPGEIILIEKPYASVLLPEYRWSHCQHCMSRTISVVPCLHCSAALYCCEACRDEAWATYHRAECRCLDLIFTSGVGKFGHLALRTVAMETLAWRMEYKQKMDAGEYDGVLDILKGCNANGKYVADDYNAIYHLVTHSQDRAVHDLFRRSVMAVFLTRCLQRCGYFDEIETTGDTEADVIYIGGLILSHLQLLPCNAHEISELQLDRNAVATSVSVEIGAGIYSTLSLFNHSCDPGVVRHMYAQTCVSRAIKTIYAGEEVADNYGVHFALQVKAERQEKLKSQYFFTCACVACCEDWPMYISETPSTPVWKCQHCRKPMKMGETTGTVSCRDCNSRRSVSDCIETLTNINADYQKAFDDLLRCKVDLAQPALLRHLEVLDELVSLPWRDYSSCQEAIKQCFSILSNCYNLSAK</sequence>
<dbReference type="InterPro" id="IPR001214">
    <property type="entry name" value="SET_dom"/>
</dbReference>
<evidence type="ECO:0000256" key="3">
    <source>
        <dbReference type="ARBA" id="ARBA00022691"/>
    </source>
</evidence>
<dbReference type="Gene3D" id="2.170.270.10">
    <property type="entry name" value="SET domain"/>
    <property type="match status" value="1"/>
</dbReference>
<dbReference type="PROSITE" id="PS50280">
    <property type="entry name" value="SET"/>
    <property type="match status" value="1"/>
</dbReference>
<evidence type="ECO:0000256" key="7">
    <source>
        <dbReference type="ARBA" id="ARBA00093423"/>
    </source>
</evidence>
<dbReference type="AlphaFoldDB" id="A0AAD9P1L9"/>
<keyword evidence="3" id="KW-0949">S-adenosyl-L-methionine</keyword>
<dbReference type="EMBL" id="JAODUO010000199">
    <property type="protein sequence ID" value="KAK2186443.1"/>
    <property type="molecule type" value="Genomic_DNA"/>
</dbReference>
<feature type="domain" description="MYND-type" evidence="12">
    <location>
        <begin position="297"/>
        <end position="336"/>
    </location>
</feature>
<dbReference type="InterPro" id="IPR052097">
    <property type="entry name" value="SET-MYND_domain_protein"/>
</dbReference>
<dbReference type="SUPFAM" id="SSF82199">
    <property type="entry name" value="SET domain"/>
    <property type="match status" value="1"/>
</dbReference>
<organism evidence="13 14">
    <name type="scientific">Ridgeia piscesae</name>
    <name type="common">Tubeworm</name>
    <dbReference type="NCBI Taxonomy" id="27915"/>
    <lineage>
        <taxon>Eukaryota</taxon>
        <taxon>Metazoa</taxon>
        <taxon>Spiralia</taxon>
        <taxon>Lophotrochozoa</taxon>
        <taxon>Annelida</taxon>
        <taxon>Polychaeta</taxon>
        <taxon>Sedentaria</taxon>
        <taxon>Canalipalpata</taxon>
        <taxon>Sabellida</taxon>
        <taxon>Siboglinidae</taxon>
        <taxon>Ridgeia</taxon>
    </lineage>
</organism>
<dbReference type="Proteomes" id="UP001209878">
    <property type="component" value="Unassembled WGS sequence"/>
</dbReference>
<protein>
    <recommendedName>
        <fullName evidence="8">Protein-lysine N-methyltransferase SMYD4</fullName>
    </recommendedName>
    <alternativeName>
        <fullName evidence="9">SET and MYND domain-containing protein 4</fullName>
    </alternativeName>
</protein>
<dbReference type="InterPro" id="IPR046341">
    <property type="entry name" value="SET_dom_sf"/>
</dbReference>
<dbReference type="PANTHER" id="PTHR46165:SF7">
    <property type="entry name" value="SET AND MYND DOMAIN-CONTAINING PROTEIN 4"/>
    <property type="match status" value="1"/>
</dbReference>
<evidence type="ECO:0000256" key="4">
    <source>
        <dbReference type="ARBA" id="ARBA00022723"/>
    </source>
</evidence>
<dbReference type="InterPro" id="IPR019734">
    <property type="entry name" value="TPR_rpt"/>
</dbReference>
<gene>
    <name evidence="13" type="ORF">NP493_199g00030</name>
</gene>
<proteinExistence type="predicted"/>
<dbReference type="Gene3D" id="1.10.220.160">
    <property type="match status" value="1"/>
</dbReference>
<dbReference type="GO" id="GO:0008270">
    <property type="term" value="F:zinc ion binding"/>
    <property type="evidence" value="ECO:0007669"/>
    <property type="project" value="UniProtKB-KW"/>
</dbReference>
<evidence type="ECO:0000259" key="12">
    <source>
        <dbReference type="PROSITE" id="PS50865"/>
    </source>
</evidence>